<protein>
    <recommendedName>
        <fullName evidence="3">ATP-binding protein</fullName>
    </recommendedName>
</protein>
<organism evidence="1 2">
    <name type="scientific">Streptomyces hydrogenans</name>
    <dbReference type="NCBI Taxonomy" id="1873719"/>
    <lineage>
        <taxon>Bacteria</taxon>
        <taxon>Bacillati</taxon>
        <taxon>Actinomycetota</taxon>
        <taxon>Actinomycetes</taxon>
        <taxon>Kitasatosporales</taxon>
        <taxon>Streptomycetaceae</taxon>
        <taxon>Streptomyces</taxon>
    </lineage>
</organism>
<evidence type="ECO:0008006" key="3">
    <source>
        <dbReference type="Google" id="ProtNLM"/>
    </source>
</evidence>
<comment type="caution">
    <text evidence="1">The sequence shown here is derived from an EMBL/GenBank/DDBJ whole genome shotgun (WGS) entry which is preliminary data.</text>
</comment>
<dbReference type="Proteomes" id="UP001052739">
    <property type="component" value="Unassembled WGS sequence"/>
</dbReference>
<dbReference type="EMBL" id="BNDW01000117">
    <property type="protein sequence ID" value="GHI27359.1"/>
    <property type="molecule type" value="Genomic_DNA"/>
</dbReference>
<reference evidence="1" key="1">
    <citation type="submission" date="2024-05" db="EMBL/GenBank/DDBJ databases">
        <title>Whole genome shotgun sequence of Streptomyces hydrogenans NBRC 13475.</title>
        <authorList>
            <person name="Komaki H."/>
            <person name="Tamura T."/>
        </authorList>
    </citation>
    <scope>NUCLEOTIDE SEQUENCE</scope>
    <source>
        <strain evidence="1">NBRC 13475</strain>
    </source>
</reference>
<keyword evidence="2" id="KW-1185">Reference proteome</keyword>
<proteinExistence type="predicted"/>
<name>A0ABQ3PQR2_9ACTN</name>
<gene>
    <name evidence="1" type="ORF">Shyd_87300</name>
</gene>
<evidence type="ECO:0000313" key="1">
    <source>
        <dbReference type="EMBL" id="GHI27359.1"/>
    </source>
</evidence>
<evidence type="ECO:0000313" key="2">
    <source>
        <dbReference type="Proteomes" id="UP001052739"/>
    </source>
</evidence>
<sequence>MEVWVRRRRRLARGPGAAARARREVHLLADQALLLGHAVSRRSEDDAALVTSELVSAAGGGCVLELTVAPDGLDILVSGVRPPGPPRGGSRPYVVWWDLVSRVARDTTVCRDPACDATVCVRIGLGSLTG</sequence>
<accession>A0ABQ3PQR2</accession>